<feature type="transmembrane region" description="Helical" evidence="1">
    <location>
        <begin position="12"/>
        <end position="31"/>
    </location>
</feature>
<reference evidence="3" key="1">
    <citation type="journal article" date="2021" name="PeerJ">
        <title>Extensive microbial diversity within the chicken gut microbiome revealed by metagenomics and culture.</title>
        <authorList>
            <person name="Gilroy R."/>
            <person name="Ravi A."/>
            <person name="Getino M."/>
            <person name="Pursley I."/>
            <person name="Horton D.L."/>
            <person name="Alikhan N.F."/>
            <person name="Baker D."/>
            <person name="Gharbi K."/>
            <person name="Hall N."/>
            <person name="Watson M."/>
            <person name="Adriaenssens E.M."/>
            <person name="Foster-Nyarko E."/>
            <person name="Jarju S."/>
            <person name="Secka A."/>
            <person name="Antonio M."/>
            <person name="Oren A."/>
            <person name="Chaudhuri R.R."/>
            <person name="La Ragione R."/>
            <person name="Hildebrand F."/>
            <person name="Pallen M.J."/>
        </authorList>
    </citation>
    <scope>NUCLEOTIDE SEQUENCE</scope>
    <source>
        <strain evidence="3">8470</strain>
    </source>
</reference>
<protein>
    <submittedName>
        <fullName evidence="3">PH domain-containing protein</fullName>
    </submittedName>
</protein>
<dbReference type="AlphaFoldDB" id="A0A948TMY9"/>
<evidence type="ECO:0000313" key="4">
    <source>
        <dbReference type="Proteomes" id="UP000784286"/>
    </source>
</evidence>
<gene>
    <name evidence="3" type="ORF">H9928_06835</name>
</gene>
<reference evidence="3" key="2">
    <citation type="submission" date="2021-04" db="EMBL/GenBank/DDBJ databases">
        <authorList>
            <person name="Gilroy R."/>
        </authorList>
    </citation>
    <scope>NUCLEOTIDE SEQUENCE</scope>
    <source>
        <strain evidence="3">8470</strain>
    </source>
</reference>
<dbReference type="InterPro" id="IPR027783">
    <property type="entry name" value="Bacterial_PH-related"/>
</dbReference>
<dbReference type="Pfam" id="PF10882">
    <property type="entry name" value="bPH_5"/>
    <property type="match status" value="1"/>
</dbReference>
<feature type="transmembrane region" description="Helical" evidence="1">
    <location>
        <begin position="43"/>
        <end position="65"/>
    </location>
</feature>
<organism evidence="3 4">
    <name type="scientific">Candidatus Phocaeicola excrementipullorum</name>
    <dbReference type="NCBI Taxonomy" id="2838731"/>
    <lineage>
        <taxon>Bacteria</taxon>
        <taxon>Pseudomonadati</taxon>
        <taxon>Bacteroidota</taxon>
        <taxon>Bacteroidia</taxon>
        <taxon>Bacteroidales</taxon>
        <taxon>Bacteroidaceae</taxon>
        <taxon>Phocaeicola</taxon>
    </lineage>
</organism>
<keyword evidence="1" id="KW-0472">Membrane</keyword>
<evidence type="ECO:0000313" key="3">
    <source>
        <dbReference type="EMBL" id="MBU3856254.1"/>
    </source>
</evidence>
<proteinExistence type="predicted"/>
<sequence length="171" mass="19361">MIKEKVSLSQTVRLITWIVIPIIVIFGLLIPIRDFMHATNPTAQALCGFVILIVLLSLCSIMLYAPKEITLDDSALTLARGKGKLRINLADIEEVQRYDPRSTGNIRIFGIGGIYGYVGRYYNRDIGYYTSYVGDYSQAFFIRTGKGKKYLLSCNNADRVAEEIKRRLAKR</sequence>
<evidence type="ECO:0000259" key="2">
    <source>
        <dbReference type="Pfam" id="PF10882"/>
    </source>
</evidence>
<keyword evidence="1" id="KW-0812">Transmembrane</keyword>
<dbReference type="EMBL" id="JAHLFJ010000068">
    <property type="protein sequence ID" value="MBU3856254.1"/>
    <property type="molecule type" value="Genomic_DNA"/>
</dbReference>
<dbReference type="Proteomes" id="UP000784286">
    <property type="component" value="Unassembled WGS sequence"/>
</dbReference>
<accession>A0A948TMY9</accession>
<keyword evidence="1" id="KW-1133">Transmembrane helix</keyword>
<name>A0A948TMY9_9BACT</name>
<comment type="caution">
    <text evidence="3">The sequence shown here is derived from an EMBL/GenBank/DDBJ whole genome shotgun (WGS) entry which is preliminary data.</text>
</comment>
<evidence type="ECO:0000256" key="1">
    <source>
        <dbReference type="SAM" id="Phobius"/>
    </source>
</evidence>
<feature type="domain" description="Bacterial Pleckstrin homology" evidence="2">
    <location>
        <begin position="68"/>
        <end position="167"/>
    </location>
</feature>